<protein>
    <submittedName>
        <fullName evidence="2">Uncharacterized protein</fullName>
    </submittedName>
</protein>
<comment type="caution">
    <text evidence="2">The sequence shown here is derived from an EMBL/GenBank/DDBJ whole genome shotgun (WGS) entry which is preliminary data.</text>
</comment>
<dbReference type="OrthoDB" id="3034003at2759"/>
<feature type="transmembrane region" description="Helical" evidence="1">
    <location>
        <begin position="618"/>
        <end position="646"/>
    </location>
</feature>
<evidence type="ECO:0000313" key="2">
    <source>
        <dbReference type="EMBL" id="KAG2186748.1"/>
    </source>
</evidence>
<evidence type="ECO:0000256" key="1">
    <source>
        <dbReference type="SAM" id="Phobius"/>
    </source>
</evidence>
<dbReference type="AlphaFoldDB" id="A0A8H7Q7P0"/>
<keyword evidence="1" id="KW-0812">Transmembrane</keyword>
<reference evidence="2" key="1">
    <citation type="submission" date="2020-12" db="EMBL/GenBank/DDBJ databases">
        <title>Metabolic potential, ecology and presence of endohyphal bacteria is reflected in genomic diversity of Mucoromycotina.</title>
        <authorList>
            <person name="Muszewska A."/>
            <person name="Okrasinska A."/>
            <person name="Steczkiewicz K."/>
            <person name="Drgas O."/>
            <person name="Orlowska M."/>
            <person name="Perlinska-Lenart U."/>
            <person name="Aleksandrzak-Piekarczyk T."/>
            <person name="Szatraj K."/>
            <person name="Zielenkiewicz U."/>
            <person name="Pilsyk S."/>
            <person name="Malc E."/>
            <person name="Mieczkowski P."/>
            <person name="Kruszewska J.S."/>
            <person name="Biernat P."/>
            <person name="Pawlowska J."/>
        </authorList>
    </citation>
    <scope>NUCLEOTIDE SEQUENCE</scope>
    <source>
        <strain evidence="2">WA0000051536</strain>
    </source>
</reference>
<proteinExistence type="predicted"/>
<dbReference type="EMBL" id="JAEPRA010000004">
    <property type="protein sequence ID" value="KAG2186748.1"/>
    <property type="molecule type" value="Genomic_DNA"/>
</dbReference>
<evidence type="ECO:0000313" key="3">
    <source>
        <dbReference type="Proteomes" id="UP000612746"/>
    </source>
</evidence>
<feature type="transmembrane region" description="Helical" evidence="1">
    <location>
        <begin position="12"/>
        <end position="37"/>
    </location>
</feature>
<dbReference type="Proteomes" id="UP000612746">
    <property type="component" value="Unassembled WGS sequence"/>
</dbReference>
<keyword evidence="1" id="KW-0472">Membrane</keyword>
<sequence length="740" mass="80542">MVSITVGQITGAINACVIIARWTTELACVVVLVYFMGNSESSTTWSRFTASIQKSVWPILLRTQSINRKDSVHQNMETLATAALLGGIILAIAHVTIPLGLYTTSNSRPTTASVNTYYVADTGPFGIGTADRSYYTETRTCDMTSIMPCPGQSWLNGVPTNVNASGPQDIIDVFSKAKVSSISMQYRNYVLASNKLVNNNQPYTQGTWNTLKSIVATDTFAPVEGAIYNVQYPPFGLGLINHTLPDEDAQSYWTRDMLWLQPLVECQDTGLTLDHAVADDANNFTTPVYITDRGGFSNLSDTAPNWNQSIDDNHNFGRLDLELRASIGVYYHNELLMNTLHLSKQNISAVGSSYLLSNSSTLLASNNGGQLSSIFGIQPLAYLSSLPADGVYDHEIKDYCAGYLASYPSSSQYKLVRCMLAIGTPTTLSTGVSAFWSHPLQVCAATTVASVNTVHYRRDSNANTSDLSQVEIVGYANKDVLWGVELTGSNISFAHPYWGPLADDYIDTPPLDVTYGVFFTLPAWYDNTGSLGLGSFSDAQGTAIPGKAWSVLAGEQAQSYSSLFQNNGDRAATYAHWQSAGNYGNLISQIWTDLMVNNVVGTSTNATASVSAYPEQLAYSYVFAIPGLLLLAIWIPIVATAFGALITRRVTKSIAIQALNQTSIGRVVMSMTGETSGDWQDTNEWAEQEGRHKIGIGKQTFTRDPQNVKLATALLPSEDNESHVHNEESIELEEYITTKS</sequence>
<keyword evidence="3" id="KW-1185">Reference proteome</keyword>
<organism evidence="2 3">
    <name type="scientific">Umbelopsis vinacea</name>
    <dbReference type="NCBI Taxonomy" id="44442"/>
    <lineage>
        <taxon>Eukaryota</taxon>
        <taxon>Fungi</taxon>
        <taxon>Fungi incertae sedis</taxon>
        <taxon>Mucoromycota</taxon>
        <taxon>Mucoromycotina</taxon>
        <taxon>Umbelopsidomycetes</taxon>
        <taxon>Umbelopsidales</taxon>
        <taxon>Umbelopsidaceae</taxon>
        <taxon>Umbelopsis</taxon>
    </lineage>
</organism>
<feature type="transmembrane region" description="Helical" evidence="1">
    <location>
        <begin position="78"/>
        <end position="102"/>
    </location>
</feature>
<gene>
    <name evidence="2" type="ORF">INT44_002974</name>
</gene>
<accession>A0A8H7Q7P0</accession>
<name>A0A8H7Q7P0_9FUNG</name>
<keyword evidence="1" id="KW-1133">Transmembrane helix</keyword>